<keyword evidence="6 10" id="KW-0472">Membrane</keyword>
<evidence type="ECO:0000256" key="9">
    <source>
        <dbReference type="SAM" id="MobiDB-lite"/>
    </source>
</evidence>
<keyword evidence="11" id="KW-0969">Cilium</keyword>
<dbReference type="PANTHER" id="PTHR38766:SF1">
    <property type="entry name" value="FLAGELLAR PROTEIN FLIO"/>
    <property type="match status" value="1"/>
</dbReference>
<reference evidence="11 12" key="1">
    <citation type="submission" date="2018-07" db="EMBL/GenBank/DDBJ databases">
        <title>Genomic Encyclopedia of Type Strains, Phase III (KMG-III): the genomes of soil and plant-associated and newly described type strains.</title>
        <authorList>
            <person name="Whitman W."/>
        </authorList>
    </citation>
    <scope>NUCLEOTIDE SEQUENCE [LARGE SCALE GENOMIC DNA]</scope>
    <source>
        <strain evidence="11 12">CECT 8488</strain>
    </source>
</reference>
<keyword evidence="11" id="KW-0282">Flagellum</keyword>
<keyword evidence="5 10" id="KW-1133">Transmembrane helix</keyword>
<keyword evidence="7" id="KW-0975">Bacterial flagellum</keyword>
<feature type="compositionally biased region" description="Basic and acidic residues" evidence="9">
    <location>
        <begin position="101"/>
        <end position="112"/>
    </location>
</feature>
<dbReference type="PANTHER" id="PTHR38766">
    <property type="entry name" value="FLAGELLAR PROTEIN FLIO"/>
    <property type="match status" value="1"/>
</dbReference>
<dbReference type="RefSeq" id="WP_115936002.1">
    <property type="nucleotide sequence ID" value="NZ_QRDW01000002.1"/>
</dbReference>
<evidence type="ECO:0000313" key="12">
    <source>
        <dbReference type="Proteomes" id="UP000256845"/>
    </source>
</evidence>
<sequence length="137" mass="15171">MNEVVGTADYFRFLLALILVIGLIGICAVILRKYGLRLAGPQARGGKRRLSVEEILPVDARHRLVLVRQDDQEHLILIGAGNSQLIHSGIKVAQSQESDDPAEKPRQDHPEKPITTGTLSRFQNLLVRNGQEKSDSD</sequence>
<comment type="caution">
    <text evidence="11">The sequence shown here is derived from an EMBL/GenBank/DDBJ whole genome shotgun (WGS) entry which is preliminary data.</text>
</comment>
<dbReference type="InterPro" id="IPR052205">
    <property type="entry name" value="FliO/MopB"/>
</dbReference>
<dbReference type="OrthoDB" id="8456606at2"/>
<dbReference type="GO" id="GO:0009425">
    <property type="term" value="C:bacterial-type flagellum basal body"/>
    <property type="evidence" value="ECO:0007669"/>
    <property type="project" value="UniProtKB-SubCell"/>
</dbReference>
<comment type="subcellular location">
    <subcellularLocation>
        <location evidence="1">Bacterial flagellum basal body</location>
    </subcellularLocation>
    <subcellularLocation>
        <location evidence="2">Cell membrane</location>
    </subcellularLocation>
</comment>
<feature type="transmembrane region" description="Helical" evidence="10">
    <location>
        <begin position="12"/>
        <end position="31"/>
    </location>
</feature>
<accession>A0A3D9HSP5</accession>
<feature type="region of interest" description="Disordered" evidence="9">
    <location>
        <begin position="92"/>
        <end position="120"/>
    </location>
</feature>
<evidence type="ECO:0000256" key="6">
    <source>
        <dbReference type="ARBA" id="ARBA00023136"/>
    </source>
</evidence>
<dbReference type="GO" id="GO:0005886">
    <property type="term" value="C:plasma membrane"/>
    <property type="evidence" value="ECO:0007669"/>
    <property type="project" value="UniProtKB-SubCell"/>
</dbReference>
<evidence type="ECO:0000256" key="7">
    <source>
        <dbReference type="ARBA" id="ARBA00023143"/>
    </source>
</evidence>
<protein>
    <submittedName>
        <fullName evidence="11">Flagellar protein FliO/FliZ</fullName>
    </submittedName>
</protein>
<comment type="similarity">
    <text evidence="8">Belongs to the FliO/MopB family.</text>
</comment>
<evidence type="ECO:0000256" key="8">
    <source>
        <dbReference type="ARBA" id="ARBA00037937"/>
    </source>
</evidence>
<evidence type="ECO:0000256" key="10">
    <source>
        <dbReference type="SAM" id="Phobius"/>
    </source>
</evidence>
<evidence type="ECO:0000256" key="5">
    <source>
        <dbReference type="ARBA" id="ARBA00022989"/>
    </source>
</evidence>
<organism evidence="11 12">
    <name type="scientific">Aestuariispira insulae</name>
    <dbReference type="NCBI Taxonomy" id="1461337"/>
    <lineage>
        <taxon>Bacteria</taxon>
        <taxon>Pseudomonadati</taxon>
        <taxon>Pseudomonadota</taxon>
        <taxon>Alphaproteobacteria</taxon>
        <taxon>Rhodospirillales</taxon>
        <taxon>Kiloniellaceae</taxon>
        <taxon>Aestuariispira</taxon>
    </lineage>
</organism>
<evidence type="ECO:0000313" key="11">
    <source>
        <dbReference type="EMBL" id="RED52470.1"/>
    </source>
</evidence>
<dbReference type="Pfam" id="PF04347">
    <property type="entry name" value="FliO"/>
    <property type="match status" value="1"/>
</dbReference>
<keyword evidence="4 10" id="KW-0812">Transmembrane</keyword>
<keyword evidence="3" id="KW-1003">Cell membrane</keyword>
<dbReference type="GO" id="GO:0044781">
    <property type="term" value="P:bacterial-type flagellum organization"/>
    <property type="evidence" value="ECO:0007669"/>
    <property type="project" value="InterPro"/>
</dbReference>
<dbReference type="InterPro" id="IPR022781">
    <property type="entry name" value="Flagellar_biosynth_FliO"/>
</dbReference>
<evidence type="ECO:0000256" key="4">
    <source>
        <dbReference type="ARBA" id="ARBA00022692"/>
    </source>
</evidence>
<evidence type="ECO:0000256" key="1">
    <source>
        <dbReference type="ARBA" id="ARBA00004117"/>
    </source>
</evidence>
<keyword evidence="11" id="KW-0966">Cell projection</keyword>
<evidence type="ECO:0000256" key="3">
    <source>
        <dbReference type="ARBA" id="ARBA00022475"/>
    </source>
</evidence>
<gene>
    <name evidence="11" type="ORF">DFP90_102491</name>
</gene>
<dbReference type="Proteomes" id="UP000256845">
    <property type="component" value="Unassembled WGS sequence"/>
</dbReference>
<name>A0A3D9HSP5_9PROT</name>
<dbReference type="EMBL" id="QRDW01000002">
    <property type="protein sequence ID" value="RED52470.1"/>
    <property type="molecule type" value="Genomic_DNA"/>
</dbReference>
<evidence type="ECO:0000256" key="2">
    <source>
        <dbReference type="ARBA" id="ARBA00004236"/>
    </source>
</evidence>
<proteinExistence type="inferred from homology"/>
<dbReference type="AlphaFoldDB" id="A0A3D9HSP5"/>
<keyword evidence="12" id="KW-1185">Reference proteome</keyword>